<reference evidence="6" key="1">
    <citation type="submission" date="2020-03" db="EMBL/GenBank/DDBJ databases">
        <title>FDA dAtabase for Regulatory Grade micrObial Sequences (FDA-ARGOS): Supporting development and validation of Infectious Disease Dx tests.</title>
        <authorList>
            <person name="Campos J."/>
            <person name="Goldberg B."/>
            <person name="Tallon L."/>
            <person name="Sadzewicz L."/>
            <person name="Vavikolanu K."/>
            <person name="Mehta A."/>
            <person name="Aluvathingal J."/>
            <person name="Nadendla S."/>
            <person name="Nandy P."/>
            <person name="Geyer C."/>
            <person name="Yan Y."/>
            <person name="Sichtig H."/>
        </authorList>
    </citation>
    <scope>NUCLEOTIDE SEQUENCE [LARGE SCALE GENOMIC DNA]</scope>
    <source>
        <strain evidence="6">FDAARGOS_652</strain>
    </source>
</reference>
<evidence type="ECO:0000256" key="3">
    <source>
        <dbReference type="ARBA" id="ARBA00022827"/>
    </source>
</evidence>
<dbReference type="GO" id="GO:0050660">
    <property type="term" value="F:flavin adenine dinucleotide binding"/>
    <property type="evidence" value="ECO:0007669"/>
    <property type="project" value="TreeGrafter"/>
</dbReference>
<dbReference type="GO" id="GO:0004174">
    <property type="term" value="F:electron-transferring-flavoprotein dehydrogenase activity"/>
    <property type="evidence" value="ECO:0007669"/>
    <property type="project" value="TreeGrafter"/>
</dbReference>
<dbReference type="InterPro" id="IPR023753">
    <property type="entry name" value="FAD/NAD-binding_dom"/>
</dbReference>
<name>A0A8X7TC63_CANPA</name>
<dbReference type="GO" id="GO:0005737">
    <property type="term" value="C:cytoplasm"/>
    <property type="evidence" value="ECO:0007669"/>
    <property type="project" value="TreeGrafter"/>
</dbReference>
<dbReference type="PANTHER" id="PTHR43735:SF3">
    <property type="entry name" value="FERROPTOSIS SUPPRESSOR PROTEIN 1"/>
    <property type="match status" value="1"/>
</dbReference>
<dbReference type="SUPFAM" id="SSF51905">
    <property type="entry name" value="FAD/NAD(P)-binding domain"/>
    <property type="match status" value="2"/>
</dbReference>
<comment type="similarity">
    <text evidence="1">Belongs to the FAD-dependent oxidoreductase family.</text>
</comment>
<accession>A0A8X7TC63</accession>
<keyword evidence="4" id="KW-0560">Oxidoreductase</keyword>
<evidence type="ECO:0000256" key="2">
    <source>
        <dbReference type="ARBA" id="ARBA00022630"/>
    </source>
</evidence>
<dbReference type="Proteomes" id="UP000590412">
    <property type="component" value="Unassembled WGS sequence"/>
</dbReference>
<evidence type="ECO:0000256" key="1">
    <source>
        <dbReference type="ARBA" id="ARBA00006442"/>
    </source>
</evidence>
<dbReference type="EMBL" id="JABWAB010000004">
    <property type="protein sequence ID" value="KAF6052533.1"/>
    <property type="molecule type" value="Genomic_DNA"/>
</dbReference>
<organism evidence="6 7">
    <name type="scientific">Candida parapsilosis</name>
    <name type="common">Yeast</name>
    <dbReference type="NCBI Taxonomy" id="5480"/>
    <lineage>
        <taxon>Eukaryota</taxon>
        <taxon>Fungi</taxon>
        <taxon>Dikarya</taxon>
        <taxon>Ascomycota</taxon>
        <taxon>Saccharomycotina</taxon>
        <taxon>Pichiomycetes</taxon>
        <taxon>Debaryomycetaceae</taxon>
        <taxon>Candida/Lodderomyces clade</taxon>
        <taxon>Candida</taxon>
    </lineage>
</organism>
<feature type="domain" description="FAD/NAD(P)-binding" evidence="5">
    <location>
        <begin position="5"/>
        <end position="286"/>
    </location>
</feature>
<evidence type="ECO:0000313" key="7">
    <source>
        <dbReference type="Proteomes" id="UP000590412"/>
    </source>
</evidence>
<comment type="caution">
    <text evidence="6">The sequence shown here is derived from an EMBL/GenBank/DDBJ whole genome shotgun (WGS) entry which is preliminary data.</text>
</comment>
<dbReference type="PANTHER" id="PTHR43735">
    <property type="entry name" value="APOPTOSIS-INDUCING FACTOR 1"/>
    <property type="match status" value="1"/>
</dbReference>
<dbReference type="AlphaFoldDB" id="A0A8X7TC63"/>
<evidence type="ECO:0000313" key="6">
    <source>
        <dbReference type="EMBL" id="KAF6052533.1"/>
    </source>
</evidence>
<dbReference type="InterPro" id="IPR036188">
    <property type="entry name" value="FAD/NAD-bd_sf"/>
</dbReference>
<keyword evidence="2" id="KW-0285">Flavoprotein</keyword>
<sequence>MSSSKQVIIVGGSYAAIVALKTLLTTKDIKLDITIISPNDKAFFNVGVPRLLIENETIDKTVFPLDESIKNLISGTIHKATHVQSSVEQVDFQEKNVTIANGAKFDYDNLILASGARSISPIWKLDSVKNTDFTLDSIRQASAEIQKAKSIAIIGGGTTGVETAGELGHEFKGQKEIVLYTGSSGPLSIPLPNHVSSVTNKLQILNVEIVNNQLVKKQGESTIVLEDGSSRDFDLVLEAHLLIPNTEYLPQDILDKRKYVITDEYFRLRDHHEVICLGDILALGQQSVVDLTYNQKPIFTKTIAHEVFGDANVKLTPYVKPTRATIVVPIGRDGGVGAIYGFSIPNFAVRFAKSKDFMISKASGFFT</sequence>
<keyword evidence="3" id="KW-0274">FAD</keyword>
<evidence type="ECO:0000256" key="4">
    <source>
        <dbReference type="ARBA" id="ARBA00023002"/>
    </source>
</evidence>
<evidence type="ECO:0000259" key="5">
    <source>
        <dbReference type="Pfam" id="PF07992"/>
    </source>
</evidence>
<proteinExistence type="inferred from homology"/>
<dbReference type="PRINTS" id="PR00368">
    <property type="entry name" value="FADPNR"/>
</dbReference>
<gene>
    <name evidence="6" type="ORF">FOB60_002789</name>
</gene>
<dbReference type="Pfam" id="PF07992">
    <property type="entry name" value="Pyr_redox_2"/>
    <property type="match status" value="1"/>
</dbReference>
<dbReference type="Gene3D" id="3.50.50.100">
    <property type="match status" value="1"/>
</dbReference>
<protein>
    <submittedName>
        <fullName evidence="6">Pyridine nucleotide-disulfide oxidoreductase family protein</fullName>
    </submittedName>
</protein>